<accession>A0A1M7YPX4</accession>
<keyword evidence="2" id="KW-1133">Transmembrane helix</keyword>
<dbReference type="GO" id="GO:0006811">
    <property type="term" value="P:monoatomic ion transport"/>
    <property type="evidence" value="ECO:0007669"/>
    <property type="project" value="UniProtKB-KW"/>
</dbReference>
<feature type="transmembrane region" description="Helical" evidence="2">
    <location>
        <begin position="16"/>
        <end position="34"/>
    </location>
</feature>
<dbReference type="PROSITE" id="PS00430">
    <property type="entry name" value="TONB_DEPENDENT_REC_1"/>
    <property type="match status" value="1"/>
</dbReference>
<dbReference type="STRING" id="1117707.VQ7734_00398"/>
<dbReference type="EMBL" id="FRFG01000007">
    <property type="protein sequence ID" value="SHO54682.1"/>
    <property type="molecule type" value="Genomic_DNA"/>
</dbReference>
<organism evidence="3 4">
    <name type="scientific">Vibrio quintilis</name>
    <dbReference type="NCBI Taxonomy" id="1117707"/>
    <lineage>
        <taxon>Bacteria</taxon>
        <taxon>Pseudomonadati</taxon>
        <taxon>Pseudomonadota</taxon>
        <taxon>Gammaproteobacteria</taxon>
        <taxon>Vibrionales</taxon>
        <taxon>Vibrionaceae</taxon>
        <taxon>Vibrio</taxon>
    </lineage>
</organism>
<sequence>MRKWHVPAGVPEKSDGFVTLLVVMAIMAVALMLMMRPYQRVKQHASEIQHQIHRAQSFWRAEGELACLWRQIVLSHGLITDGESCLESGDSLTVSGQRVRLIRVQNQDVSLEQRFRLPLPASSGVIKSSSRLIMTEPARFMPDPGEMDAEHHWPCVVLRYRDSFQAPSVSTYHPQDLSQKPYRDFPESGEQLCQANHRTLDGDQSHAGQDYQHDSTLNPFKDLFGIPRKEWEKIANKSHHVPSAHPVVWNEHCARQILRDIQQGDLIVWIDGGCFLSDDDIFRINQAIQMTFAEDGIILVIRDGALAVNSDRHFRGTMIQLMTPSHQSMKFTGWPDSPLYESLQPVIARYNMPLTQLSYFQSGSFFPLGGLYLDTPARYAVIDGVLDTRYARDLMLRPLSLIKPVAWMSGSWYVE</sequence>
<name>A0A1M7YPX4_9VIBR</name>
<dbReference type="OrthoDB" id="5814101at2"/>
<keyword evidence="1" id="KW-0406">Ion transport</keyword>
<evidence type="ECO:0000313" key="4">
    <source>
        <dbReference type="Proteomes" id="UP000184600"/>
    </source>
</evidence>
<dbReference type="Proteomes" id="UP000184600">
    <property type="component" value="Unassembled WGS sequence"/>
</dbReference>
<keyword evidence="2" id="KW-0472">Membrane</keyword>
<evidence type="ECO:0000256" key="1">
    <source>
        <dbReference type="ARBA" id="ARBA00023065"/>
    </source>
</evidence>
<dbReference type="InterPro" id="IPR010916">
    <property type="entry name" value="TonB_box_CS"/>
</dbReference>
<keyword evidence="1" id="KW-0813">Transport</keyword>
<keyword evidence="4" id="KW-1185">Reference proteome</keyword>
<reference evidence="4" key="1">
    <citation type="submission" date="2016-12" db="EMBL/GenBank/DDBJ databases">
        <authorList>
            <person name="Rodrigo-Torres L."/>
            <person name="Arahal R.D."/>
            <person name="Lucena T."/>
        </authorList>
    </citation>
    <scope>NUCLEOTIDE SEQUENCE [LARGE SCALE GENOMIC DNA]</scope>
</reference>
<dbReference type="RefSeq" id="WP_073579598.1">
    <property type="nucleotide sequence ID" value="NZ_AP024897.1"/>
</dbReference>
<proteinExistence type="predicted"/>
<keyword evidence="2" id="KW-0812">Transmembrane</keyword>
<evidence type="ECO:0000313" key="3">
    <source>
        <dbReference type="EMBL" id="SHO54682.1"/>
    </source>
</evidence>
<gene>
    <name evidence="3" type="ORF">VQ7734_00398</name>
</gene>
<evidence type="ECO:0000256" key="2">
    <source>
        <dbReference type="SAM" id="Phobius"/>
    </source>
</evidence>
<dbReference type="AlphaFoldDB" id="A0A1M7YPX4"/>
<protein>
    <submittedName>
        <fullName evidence="3">Uncharacterized protein</fullName>
    </submittedName>
</protein>